<feature type="binding site" evidence="12">
    <location>
        <position position="147"/>
    </location>
    <ligand>
        <name>Zn(2+)</name>
        <dbReference type="ChEBI" id="CHEBI:29105"/>
        <note>catalytic</note>
    </ligand>
</feature>
<evidence type="ECO:0000256" key="9">
    <source>
        <dbReference type="ARBA" id="ARBA00022989"/>
    </source>
</evidence>
<keyword evidence="10 12" id="KW-0482">Metalloprotease</keyword>
<dbReference type="InterPro" id="IPR001915">
    <property type="entry name" value="Peptidase_M48"/>
</dbReference>
<sequence>MKRIFLFIATNLAVVAVLSITMRLLGIDSLLDQQGVNLDMTSLLVYAAVIGFSGSLISLFISKWTAKHLTGAKVIENPSNETERWLVATVKRLAQQAGVGMPDVAVYNSPQPNAFATGANKNNALVAVSTGLMQSMSKEEVEAVLAHEVSHVANGDMITMALIQGVVNTFVIVLSRVIGHLVDRLIFKVERGHGPAFWITSIVAELVLGILASTIVMWFSRQREFRADAGAASLVGAPKMIAALQRLGGTSTEPLPDQLNALGISGGKGGGLSALFMTHPPLEERIKALKAR</sequence>
<dbReference type="NCBIfam" id="NF003965">
    <property type="entry name" value="PRK05457.1"/>
    <property type="match status" value="1"/>
</dbReference>
<comment type="caution">
    <text evidence="14">The sequence shown here is derived from an EMBL/GenBank/DDBJ whole genome shotgun (WGS) entry which is preliminary data.</text>
</comment>
<evidence type="ECO:0000313" key="14">
    <source>
        <dbReference type="EMBL" id="HEC74954.1"/>
    </source>
</evidence>
<dbReference type="CDD" id="cd07335">
    <property type="entry name" value="M48B_HtpX_like"/>
    <property type="match status" value="1"/>
</dbReference>
<dbReference type="InterPro" id="IPR050083">
    <property type="entry name" value="HtpX_protease"/>
</dbReference>
<dbReference type="EMBL" id="DRHY01000256">
    <property type="protein sequence ID" value="HEC74954.1"/>
    <property type="molecule type" value="Genomic_DNA"/>
</dbReference>
<dbReference type="HAMAP" id="MF_00188">
    <property type="entry name" value="Pept_M48_protease_HtpX"/>
    <property type="match status" value="1"/>
</dbReference>
<gene>
    <name evidence="12 14" type="primary">htpX</name>
    <name evidence="14" type="ORF">ENI26_11390</name>
</gene>
<name>A0A7C2AQX8_9GAMM</name>
<keyword evidence="3 12" id="KW-1003">Cell membrane</keyword>
<evidence type="ECO:0000256" key="4">
    <source>
        <dbReference type="ARBA" id="ARBA00022670"/>
    </source>
</evidence>
<dbReference type="InterPro" id="IPR022919">
    <property type="entry name" value="Pept_M48_protease_HtpX"/>
</dbReference>
<evidence type="ECO:0000259" key="13">
    <source>
        <dbReference type="Pfam" id="PF01435"/>
    </source>
</evidence>
<feature type="transmembrane region" description="Helical" evidence="12">
    <location>
        <begin position="198"/>
        <end position="219"/>
    </location>
</feature>
<evidence type="ECO:0000256" key="10">
    <source>
        <dbReference type="ARBA" id="ARBA00023049"/>
    </source>
</evidence>
<evidence type="ECO:0000256" key="8">
    <source>
        <dbReference type="ARBA" id="ARBA00022833"/>
    </source>
</evidence>
<dbReference type="GO" id="GO:0005886">
    <property type="term" value="C:plasma membrane"/>
    <property type="evidence" value="ECO:0007669"/>
    <property type="project" value="UniProtKB-SubCell"/>
</dbReference>
<keyword evidence="5 12" id="KW-0812">Transmembrane</keyword>
<dbReference type="Pfam" id="PF01435">
    <property type="entry name" value="Peptidase_M48"/>
    <property type="match status" value="1"/>
</dbReference>
<comment type="similarity">
    <text evidence="2 12">Belongs to the peptidase M48B family.</text>
</comment>
<keyword evidence="7 12" id="KW-0378">Hydrolase</keyword>
<evidence type="ECO:0000256" key="2">
    <source>
        <dbReference type="ARBA" id="ARBA00009779"/>
    </source>
</evidence>
<feature type="transmembrane region" description="Helical" evidence="12">
    <location>
        <begin position="43"/>
        <end position="61"/>
    </location>
</feature>
<dbReference type="GO" id="GO:0006508">
    <property type="term" value="P:proteolysis"/>
    <property type="evidence" value="ECO:0007669"/>
    <property type="project" value="UniProtKB-KW"/>
</dbReference>
<keyword evidence="8 12" id="KW-0862">Zinc</keyword>
<feature type="transmembrane region" description="Helical" evidence="12">
    <location>
        <begin position="157"/>
        <end position="178"/>
    </location>
</feature>
<comment type="cofactor">
    <cofactor evidence="12">
        <name>Zn(2+)</name>
        <dbReference type="ChEBI" id="CHEBI:29105"/>
    </cofactor>
    <text evidence="12">Binds 1 zinc ion per subunit.</text>
</comment>
<evidence type="ECO:0000256" key="7">
    <source>
        <dbReference type="ARBA" id="ARBA00022801"/>
    </source>
</evidence>
<dbReference type="PANTHER" id="PTHR43221:SF1">
    <property type="entry name" value="PROTEASE HTPX"/>
    <property type="match status" value="1"/>
</dbReference>
<keyword evidence="11 12" id="KW-0472">Membrane</keyword>
<dbReference type="GO" id="GO:0008270">
    <property type="term" value="F:zinc ion binding"/>
    <property type="evidence" value="ECO:0007669"/>
    <property type="project" value="UniProtKB-UniRule"/>
</dbReference>
<keyword evidence="6 12" id="KW-0479">Metal-binding</keyword>
<evidence type="ECO:0000256" key="12">
    <source>
        <dbReference type="HAMAP-Rule" id="MF_00188"/>
    </source>
</evidence>
<keyword evidence="9 12" id="KW-1133">Transmembrane helix</keyword>
<proteinExistence type="inferred from homology"/>
<dbReference type="Proteomes" id="UP000886384">
    <property type="component" value="Unassembled WGS sequence"/>
</dbReference>
<dbReference type="EC" id="3.4.24.-" evidence="12"/>
<evidence type="ECO:0000256" key="5">
    <source>
        <dbReference type="ARBA" id="ARBA00022692"/>
    </source>
</evidence>
<dbReference type="PANTHER" id="PTHR43221">
    <property type="entry name" value="PROTEASE HTPX"/>
    <property type="match status" value="1"/>
</dbReference>
<feature type="binding site" evidence="12">
    <location>
        <position position="151"/>
    </location>
    <ligand>
        <name>Zn(2+)</name>
        <dbReference type="ChEBI" id="CHEBI:29105"/>
        <note>catalytic</note>
    </ligand>
</feature>
<evidence type="ECO:0000256" key="3">
    <source>
        <dbReference type="ARBA" id="ARBA00022475"/>
    </source>
</evidence>
<evidence type="ECO:0000256" key="11">
    <source>
        <dbReference type="ARBA" id="ARBA00023136"/>
    </source>
</evidence>
<keyword evidence="12" id="KW-0346">Stress response</keyword>
<dbReference type="AlphaFoldDB" id="A0A7C2AQX8"/>
<organism evidence="14">
    <name type="scientific">Methylophaga aminisulfidivorans</name>
    <dbReference type="NCBI Taxonomy" id="230105"/>
    <lineage>
        <taxon>Bacteria</taxon>
        <taxon>Pseudomonadati</taxon>
        <taxon>Pseudomonadota</taxon>
        <taxon>Gammaproteobacteria</taxon>
        <taxon>Thiotrichales</taxon>
        <taxon>Piscirickettsiaceae</taxon>
        <taxon>Methylophaga</taxon>
    </lineage>
</organism>
<reference evidence="14" key="1">
    <citation type="journal article" date="2020" name="mSystems">
        <title>Genome- and Community-Level Interaction Insights into Carbon Utilization and Element Cycling Functions of Hydrothermarchaeota in Hydrothermal Sediment.</title>
        <authorList>
            <person name="Zhou Z."/>
            <person name="Liu Y."/>
            <person name="Xu W."/>
            <person name="Pan J."/>
            <person name="Luo Z.H."/>
            <person name="Li M."/>
        </authorList>
    </citation>
    <scope>NUCLEOTIDE SEQUENCE [LARGE SCALE GENOMIC DNA]</scope>
    <source>
        <strain evidence="14">HyVt-380</strain>
    </source>
</reference>
<feature type="binding site" evidence="12">
    <location>
        <position position="224"/>
    </location>
    <ligand>
        <name>Zn(2+)</name>
        <dbReference type="ChEBI" id="CHEBI:29105"/>
        <note>catalytic</note>
    </ligand>
</feature>
<dbReference type="Gene3D" id="3.30.2010.10">
    <property type="entry name" value="Metalloproteases ('zincins'), catalytic domain"/>
    <property type="match status" value="1"/>
</dbReference>
<comment type="subcellular location">
    <subcellularLocation>
        <location evidence="1 12">Cell membrane</location>
        <topology evidence="1 12">Multi-pass membrane protein</topology>
    </subcellularLocation>
</comment>
<evidence type="ECO:0000256" key="6">
    <source>
        <dbReference type="ARBA" id="ARBA00022723"/>
    </source>
</evidence>
<feature type="domain" description="Peptidase M48" evidence="13">
    <location>
        <begin position="82"/>
        <end position="291"/>
    </location>
</feature>
<dbReference type="GO" id="GO:0004222">
    <property type="term" value="F:metalloendopeptidase activity"/>
    <property type="evidence" value="ECO:0007669"/>
    <property type="project" value="UniProtKB-UniRule"/>
</dbReference>
<evidence type="ECO:0000256" key="1">
    <source>
        <dbReference type="ARBA" id="ARBA00004651"/>
    </source>
</evidence>
<feature type="active site" evidence="12">
    <location>
        <position position="148"/>
    </location>
</feature>
<protein>
    <recommendedName>
        <fullName evidence="12">Protease HtpX</fullName>
        <ecNumber evidence="12">3.4.24.-</ecNumber>
    </recommendedName>
    <alternativeName>
        <fullName evidence="12">Heat shock protein HtpX</fullName>
    </alternativeName>
</protein>
<keyword evidence="4 12" id="KW-0645">Protease</keyword>
<accession>A0A7C2AQX8</accession>